<feature type="domain" description="Peptidase S9 prolyl oligopeptidase catalytic" evidence="2">
    <location>
        <begin position="534"/>
        <end position="734"/>
    </location>
</feature>
<protein>
    <submittedName>
        <fullName evidence="4">DPP IV N-terminal domain-containing protein</fullName>
    </submittedName>
</protein>
<evidence type="ECO:0000259" key="3">
    <source>
        <dbReference type="Pfam" id="PF00930"/>
    </source>
</evidence>
<sequence>MRYLLAALVLLSTSAGAQPKSPPPSAPAEDSFLRQYSETQGFRFGRPGLTAITPDEKTVLFLRAQPPSNAQTLFAFDVATGETRELLTPQALLKGVEETLSPEEKARRERMRLMASGFTSFALSPDGTQLRLGLSGRLYVVERASGKVTELKSGPGAIDPQFSPDGRQVAYVRDNDVYRLDLASQTESRVTRGGTPEKTHGLAEFLAQEEMGRFSGFWWSPDSKLIAYAESDTSQVEQFSIVDVMHPEAGARRFPYPRAGKANAKVRLGLTPATGGKTTWVDWDANKYPYLATVVWPEKGPLTLLVQNRLQTEEQLLAVDAKTGRTRVLLTEKVKDDAWLDLHPPFPEWLPDGSGFLWVTERNGGPELELHNADGALARSLVKPEAGFRAFVRYLATEDTLYFAGGPNPTERYLWRVTKGGAPTRVTSGGPALEGARVSEKGGVLVLYTEGPTRMRHAYVLKSDGSRVGELPSVAKEPPFVPRLEVRQVGKERFWAAIVRPRDFKPGAKLPVIVDVYGGAIATTVHQSMAYTLMWQWMADQGFLVVSFDGRGTPLRGNAWMHAAKYQLGLVTVEDQVAALKALAEEVPEVDLQRVGITGWSNGGYISALAVMTRPDVFKAAVAGALVADWRDYDTHVSERLLGLPDEHPEAYERTSLLTYAKKDAPMGRLLIVHGTADDNVYFFHALKLSDALFRAGKPHELLPLSGFTHMVGDPAVNQRLQERLMRHFKDSLGSVPGTASR</sequence>
<dbReference type="InterPro" id="IPR002470">
    <property type="entry name" value="Peptidase_S9A"/>
</dbReference>
<reference evidence="4 5" key="1">
    <citation type="submission" date="2021-02" db="EMBL/GenBank/DDBJ databases">
        <title>De Novo genome assembly of isolated myxobacteria.</title>
        <authorList>
            <person name="Stevens D.C."/>
        </authorList>
    </citation>
    <scope>NUCLEOTIDE SEQUENCE [LARGE SCALE GENOMIC DNA]</scope>
    <source>
        <strain evidence="5">SCPEA02</strain>
    </source>
</reference>
<dbReference type="Proteomes" id="UP000662747">
    <property type="component" value="Chromosome"/>
</dbReference>
<dbReference type="Pfam" id="PF00930">
    <property type="entry name" value="DPPIV_N"/>
    <property type="match status" value="1"/>
</dbReference>
<feature type="signal peptide" evidence="1">
    <location>
        <begin position="1"/>
        <end position="17"/>
    </location>
</feature>
<dbReference type="PRINTS" id="PR00862">
    <property type="entry name" value="PROLIGOPTASE"/>
</dbReference>
<feature type="domain" description="Dipeptidylpeptidase IV N-terminal" evidence="3">
    <location>
        <begin position="129"/>
        <end position="453"/>
    </location>
</feature>
<dbReference type="SUPFAM" id="SSF82171">
    <property type="entry name" value="DPP6 N-terminal domain-like"/>
    <property type="match status" value="1"/>
</dbReference>
<proteinExistence type="predicted"/>
<accession>A0ABX7NTV4</accession>
<feature type="chain" id="PRO_5046523442" evidence="1">
    <location>
        <begin position="18"/>
        <end position="742"/>
    </location>
</feature>
<evidence type="ECO:0000259" key="2">
    <source>
        <dbReference type="Pfam" id="PF00326"/>
    </source>
</evidence>
<keyword evidence="1" id="KW-0732">Signal</keyword>
<gene>
    <name evidence="4" type="ORF">JY651_44695</name>
</gene>
<evidence type="ECO:0000313" key="5">
    <source>
        <dbReference type="Proteomes" id="UP000662747"/>
    </source>
</evidence>
<dbReference type="Pfam" id="PF00326">
    <property type="entry name" value="Peptidase_S9"/>
    <property type="match status" value="1"/>
</dbReference>
<dbReference type="Gene3D" id="2.140.10.30">
    <property type="entry name" value="Dipeptidylpeptidase IV, N-terminal domain"/>
    <property type="match status" value="1"/>
</dbReference>
<evidence type="ECO:0000313" key="4">
    <source>
        <dbReference type="EMBL" id="QSQ22158.1"/>
    </source>
</evidence>
<evidence type="ECO:0000256" key="1">
    <source>
        <dbReference type="SAM" id="SignalP"/>
    </source>
</evidence>
<dbReference type="Gene3D" id="3.40.50.1820">
    <property type="entry name" value="alpha/beta hydrolase"/>
    <property type="match status" value="1"/>
</dbReference>
<organism evidence="4 5">
    <name type="scientific">Pyxidicoccus parkwayensis</name>
    <dbReference type="NCBI Taxonomy" id="2813578"/>
    <lineage>
        <taxon>Bacteria</taxon>
        <taxon>Pseudomonadati</taxon>
        <taxon>Myxococcota</taxon>
        <taxon>Myxococcia</taxon>
        <taxon>Myxococcales</taxon>
        <taxon>Cystobacterineae</taxon>
        <taxon>Myxococcaceae</taxon>
        <taxon>Pyxidicoccus</taxon>
    </lineage>
</organism>
<dbReference type="RefSeq" id="WP_206723735.1">
    <property type="nucleotide sequence ID" value="NZ_CP071090.1"/>
</dbReference>
<keyword evidence="5" id="KW-1185">Reference proteome</keyword>
<name>A0ABX7NTV4_9BACT</name>
<dbReference type="PANTHER" id="PTHR11731">
    <property type="entry name" value="PROTEASE FAMILY S9B,C DIPEPTIDYL-PEPTIDASE IV-RELATED"/>
    <property type="match status" value="1"/>
</dbReference>
<dbReference type="InterPro" id="IPR001375">
    <property type="entry name" value="Peptidase_S9_cat"/>
</dbReference>
<dbReference type="EMBL" id="CP071090">
    <property type="protein sequence ID" value="QSQ22158.1"/>
    <property type="molecule type" value="Genomic_DNA"/>
</dbReference>
<dbReference type="InterPro" id="IPR002469">
    <property type="entry name" value="Peptidase_S9B_N"/>
</dbReference>
<dbReference type="PANTHER" id="PTHR11731:SF193">
    <property type="entry name" value="DIPEPTIDYL PEPTIDASE 9"/>
    <property type="match status" value="1"/>
</dbReference>
<dbReference type="InterPro" id="IPR029058">
    <property type="entry name" value="AB_hydrolase_fold"/>
</dbReference>
<dbReference type="InterPro" id="IPR050278">
    <property type="entry name" value="Serine_Prot_S9B/DPPIV"/>
</dbReference>
<dbReference type="SUPFAM" id="SSF53474">
    <property type="entry name" value="alpha/beta-Hydrolases"/>
    <property type="match status" value="1"/>
</dbReference>